<feature type="transmembrane region" description="Helical" evidence="1">
    <location>
        <begin position="20"/>
        <end position="41"/>
    </location>
</feature>
<dbReference type="RefSeq" id="WP_085888860.1">
    <property type="nucleotide sequence ID" value="NZ_FWFN01000005.1"/>
</dbReference>
<proteinExistence type="predicted"/>
<evidence type="ECO:0000313" key="3">
    <source>
        <dbReference type="Proteomes" id="UP000193963"/>
    </source>
</evidence>
<protein>
    <recommendedName>
        <fullName evidence="4">Permease</fullName>
    </recommendedName>
</protein>
<feature type="transmembrane region" description="Helical" evidence="1">
    <location>
        <begin position="151"/>
        <end position="175"/>
    </location>
</feature>
<keyword evidence="3" id="KW-1185">Reference proteome</keyword>
<keyword evidence="1" id="KW-0472">Membrane</keyword>
<evidence type="ECO:0008006" key="4">
    <source>
        <dbReference type="Google" id="ProtNLM"/>
    </source>
</evidence>
<dbReference type="Proteomes" id="UP000193963">
    <property type="component" value="Unassembled WGS sequence"/>
</dbReference>
<feature type="transmembrane region" description="Helical" evidence="1">
    <location>
        <begin position="113"/>
        <end position="139"/>
    </location>
</feature>
<evidence type="ECO:0000256" key="1">
    <source>
        <dbReference type="SAM" id="Phobius"/>
    </source>
</evidence>
<dbReference type="EMBL" id="FWFN01000005">
    <property type="protein sequence ID" value="SLN57022.1"/>
    <property type="molecule type" value="Genomic_DNA"/>
</dbReference>
<dbReference type="OrthoDB" id="5797013at2"/>
<evidence type="ECO:0000313" key="2">
    <source>
        <dbReference type="EMBL" id="SLN57022.1"/>
    </source>
</evidence>
<organism evidence="2 3">
    <name type="scientific">Pseudooceanicola marinus</name>
    <dbReference type="NCBI Taxonomy" id="396013"/>
    <lineage>
        <taxon>Bacteria</taxon>
        <taxon>Pseudomonadati</taxon>
        <taxon>Pseudomonadota</taxon>
        <taxon>Alphaproteobacteria</taxon>
        <taxon>Rhodobacterales</taxon>
        <taxon>Paracoccaceae</taxon>
        <taxon>Pseudooceanicola</taxon>
    </lineage>
</organism>
<reference evidence="2 3" key="1">
    <citation type="submission" date="2017-03" db="EMBL/GenBank/DDBJ databases">
        <authorList>
            <person name="Afonso C.L."/>
            <person name="Miller P.J."/>
            <person name="Scott M.A."/>
            <person name="Spackman E."/>
            <person name="Goraichik I."/>
            <person name="Dimitrov K.M."/>
            <person name="Suarez D.L."/>
            <person name="Swayne D.E."/>
        </authorList>
    </citation>
    <scope>NUCLEOTIDE SEQUENCE [LARGE SCALE GENOMIC DNA]</scope>
    <source>
        <strain evidence="2 3">CECT 7751</strain>
    </source>
</reference>
<dbReference type="AlphaFoldDB" id="A0A1X6ZNQ8"/>
<keyword evidence="1" id="KW-0812">Transmembrane</keyword>
<feature type="transmembrane region" description="Helical" evidence="1">
    <location>
        <begin position="53"/>
        <end position="77"/>
    </location>
</feature>
<sequence>MSAPEPSPQTPPKTRKKIDAGLIVLALICAASGAAVCVLHGPEVFTDTLLVELGFAAMLLPKVVGGILLAVALGYVLPRERILALAGPDSGVRGLAVATAAGALFPGGPAVTFALTAGLITSGADIAAGVAMVSGWVLLSANRTLIWELSFLPAHFVGLRVLMTLPVPILLGLAIRHVARRRAMTGEAAE</sequence>
<keyword evidence="1" id="KW-1133">Transmembrane helix</keyword>
<accession>A0A1X6ZNQ8</accession>
<name>A0A1X6ZNQ8_9RHOB</name>
<gene>
    <name evidence="2" type="ORF">PSM7751_02838</name>
</gene>